<evidence type="ECO:0000313" key="1">
    <source>
        <dbReference type="EMBL" id="KAK3710317.1"/>
    </source>
</evidence>
<evidence type="ECO:0000313" key="2">
    <source>
        <dbReference type="Proteomes" id="UP001281147"/>
    </source>
</evidence>
<organism evidence="1 2">
    <name type="scientific">Vermiconidia calcicola</name>
    <dbReference type="NCBI Taxonomy" id="1690605"/>
    <lineage>
        <taxon>Eukaryota</taxon>
        <taxon>Fungi</taxon>
        <taxon>Dikarya</taxon>
        <taxon>Ascomycota</taxon>
        <taxon>Pezizomycotina</taxon>
        <taxon>Dothideomycetes</taxon>
        <taxon>Dothideomycetidae</taxon>
        <taxon>Mycosphaerellales</taxon>
        <taxon>Extremaceae</taxon>
        <taxon>Vermiconidia</taxon>
    </lineage>
</organism>
<gene>
    <name evidence="1" type="ORF">LTR37_010383</name>
</gene>
<sequence>MVWVLQRQRVKYRGPIQEILLATIVDARRRGRRQTQRKHGGRYAKSALVKYAGLGTNKRVCWDQKQLAGDYQAITDVQPLPNNIHFSDDPRNYANDAKWRDQVRNALDLLSYREQDSVKHIQIQLLSLRISDGKDENDKRPIIFRSGPNESATVWSGLVGPAEAIQHTRGGLHSLQYGLHSVGQQRRRRRRR</sequence>
<protein>
    <submittedName>
        <fullName evidence="1">Uncharacterized protein</fullName>
    </submittedName>
</protein>
<accession>A0ACC3N5D0</accession>
<dbReference type="Proteomes" id="UP001281147">
    <property type="component" value="Unassembled WGS sequence"/>
</dbReference>
<dbReference type="EMBL" id="JAUTXU010000085">
    <property type="protein sequence ID" value="KAK3710317.1"/>
    <property type="molecule type" value="Genomic_DNA"/>
</dbReference>
<comment type="caution">
    <text evidence="1">The sequence shown here is derived from an EMBL/GenBank/DDBJ whole genome shotgun (WGS) entry which is preliminary data.</text>
</comment>
<name>A0ACC3N5D0_9PEZI</name>
<keyword evidence="2" id="KW-1185">Reference proteome</keyword>
<proteinExistence type="predicted"/>
<reference evidence="1" key="1">
    <citation type="submission" date="2023-07" db="EMBL/GenBank/DDBJ databases">
        <title>Black Yeasts Isolated from many extreme environments.</title>
        <authorList>
            <person name="Coleine C."/>
            <person name="Stajich J.E."/>
            <person name="Selbmann L."/>
        </authorList>
    </citation>
    <scope>NUCLEOTIDE SEQUENCE</scope>
    <source>
        <strain evidence="1">CCFEE 5714</strain>
    </source>
</reference>